<dbReference type="InterPro" id="IPR029055">
    <property type="entry name" value="Ntn_hydrolases_N"/>
</dbReference>
<evidence type="ECO:0000313" key="1">
    <source>
        <dbReference type="EMBL" id="BCF92997.1"/>
    </source>
</evidence>
<keyword evidence="1" id="KW-0614">Plasmid</keyword>
<dbReference type="PRINTS" id="PR01210">
    <property type="entry name" value="GGTRANSPTASE"/>
</dbReference>
<gene>
    <name evidence="1" type="ORF">PPGU16_60640</name>
</gene>
<dbReference type="Gene3D" id="3.60.20.40">
    <property type="match status" value="1"/>
</dbReference>
<name>A0A7I8BW30_9BURK</name>
<dbReference type="InterPro" id="IPR052896">
    <property type="entry name" value="GGT-like_enzyme"/>
</dbReference>
<dbReference type="EMBL" id="AP023176">
    <property type="protein sequence ID" value="BCF92997.1"/>
    <property type="molecule type" value="Genomic_DNA"/>
</dbReference>
<accession>A0A7I8BW30</accession>
<evidence type="ECO:0000313" key="2">
    <source>
        <dbReference type="Proteomes" id="UP000510888"/>
    </source>
</evidence>
<organism evidence="1 2">
    <name type="scientific">Paraburkholderia largidicola</name>
    <dbReference type="NCBI Taxonomy" id="3014751"/>
    <lineage>
        <taxon>Bacteria</taxon>
        <taxon>Pseudomonadati</taxon>
        <taxon>Pseudomonadota</taxon>
        <taxon>Betaproteobacteria</taxon>
        <taxon>Burkholderiales</taxon>
        <taxon>Burkholderiaceae</taxon>
        <taxon>Paraburkholderia</taxon>
    </lineage>
</organism>
<dbReference type="GO" id="GO:0016740">
    <property type="term" value="F:transferase activity"/>
    <property type="evidence" value="ECO:0007669"/>
    <property type="project" value="UniProtKB-KW"/>
</dbReference>
<dbReference type="InterPro" id="IPR043137">
    <property type="entry name" value="GGT_ssub_C"/>
</dbReference>
<reference evidence="1 2" key="1">
    <citation type="journal article" date="2020" name="Genes (Basel)">
        <title>Genomic Comparison of Insect Gut Symbionts from Divergent Burkholderia Subclades.</title>
        <authorList>
            <person name="Takeshita K."/>
            <person name="Kikuchi Y."/>
        </authorList>
    </citation>
    <scope>NUCLEOTIDE SEQUENCE [LARGE SCALE GENOMIC DNA]</scope>
    <source>
        <strain evidence="1 2">PGU16</strain>
        <plasmid evidence="1 2">PPGU16_p1</plasmid>
    </source>
</reference>
<dbReference type="SUPFAM" id="SSF56235">
    <property type="entry name" value="N-terminal nucleophile aminohydrolases (Ntn hydrolases)"/>
    <property type="match status" value="1"/>
</dbReference>
<dbReference type="PANTHER" id="PTHR43881">
    <property type="entry name" value="GAMMA-GLUTAMYLTRANSPEPTIDASE (AFU_ORTHOLOGUE AFUA_4G13580)"/>
    <property type="match status" value="1"/>
</dbReference>
<dbReference type="InterPro" id="IPR043138">
    <property type="entry name" value="GGT_lsub"/>
</dbReference>
<sequence>MLSTNLNPIRGVRGMAVAPHGLASQSALAVLREGGNAVEAMISAAATIAVVYPHMNSIGGDGFWLISMPGHTPVAIEACGAAAAAASIEAYRERGLDAIPSRGALAANTVAGTVSGWERAYQWSLDQGGGRLPLARLLDDAIHYARHGMPVTRSQSLCTSQKRGELEHVPGFTETFLDVVTRETPLTGTLFKQPRLAATLEQLARAGLRDFYEGDLAASIAADLQALGSPVAASDLARHQARLRTPLALAHSLGTVYNMPPPTQGLVSLMIVGLLDRLLERGMDPLGGEYVHACVEATKLAFAVRDRHITDPDYMNVDPQAFLTPAALDELAARVTPGAAAPWGNGLGPADTVWMGVVDGNGLAVSFIQSIYHEFGSGVVLPASGITWQNRGCSFSLDARARNPLTPLRRPFHTLNPALARFDDGRVMVYGNMGGDGQPQSQSAVFSRIAQFGWNPQAAIDAPRWLLGRTWGAATDTLKLESRFPAATFDTLRAFGHEVEALGAYDEAMGHAGAIVRHAHGGLEGGSDPRSDGAVASW</sequence>
<dbReference type="Proteomes" id="UP000510888">
    <property type="component" value="Plasmid PPGU16_p1"/>
</dbReference>
<keyword evidence="2" id="KW-1185">Reference proteome</keyword>
<protein>
    <submittedName>
        <fullName evidence="1">Gamma-glutamyltransferase</fullName>
    </submittedName>
</protein>
<dbReference type="RefSeq" id="WP_180726483.1">
    <property type="nucleotide sequence ID" value="NZ_AP023176.1"/>
</dbReference>
<dbReference type="KEGG" id="plad:PPGU16_60640"/>
<dbReference type="Pfam" id="PF01019">
    <property type="entry name" value="G_glu_transpept"/>
    <property type="match status" value="1"/>
</dbReference>
<geneLocation type="plasmid" evidence="1 2">
    <name>PPGU16_p1</name>
</geneLocation>
<dbReference type="PANTHER" id="PTHR43881:SF5">
    <property type="entry name" value="GAMMA-GLUTAMYLTRANSPEPTIDASE"/>
    <property type="match status" value="1"/>
</dbReference>
<dbReference type="AlphaFoldDB" id="A0A7I8BW30"/>
<proteinExistence type="predicted"/>
<dbReference type="Gene3D" id="1.10.246.130">
    <property type="match status" value="1"/>
</dbReference>
<keyword evidence="1" id="KW-0808">Transferase</keyword>